<evidence type="ECO:0000313" key="1">
    <source>
        <dbReference type="EMBL" id="SHN22700.1"/>
    </source>
</evidence>
<proteinExistence type="predicted"/>
<dbReference type="Pfam" id="PF26611">
    <property type="entry name" value="MAD7"/>
    <property type="match status" value="1"/>
</dbReference>
<organism evidence="1 2">
    <name type="scientific">Actinacidiphila paucisporea</name>
    <dbReference type="NCBI Taxonomy" id="310782"/>
    <lineage>
        <taxon>Bacteria</taxon>
        <taxon>Bacillati</taxon>
        <taxon>Actinomycetota</taxon>
        <taxon>Actinomycetes</taxon>
        <taxon>Kitasatosporales</taxon>
        <taxon>Streptomycetaceae</taxon>
        <taxon>Actinacidiphila</taxon>
    </lineage>
</organism>
<sequence length="557" mass="62724">MALTGSLGTFHHPGVSRIDYKTLDMDRVLTALLARLWHQGMPSKISRANTLDVEMFVKLFLQHPEAFDGFDREATTRWTTTHLMDLVNRGKATEAVASPRPLHGFTYRFRNSRKSRPYGADEQLYEMLATDQGALAQLREFFFSDVDGSTGAITPGPGTDVETQALLHLVELAGKQMQDRPDTGKPRNPYPPLCAEPARQLCQDVMRLLYHQDHMPRTVLVDYLKILFAFHLSLYHLRMMKLLPAVVEAGAVDASCRKGHQGPDAGDRCPYQVRLFLDVEGTPGTAVAALAEQSAVIWYRRIPRFVQATYQVKKLDDFAEHLAAKTNKLSRPGGRSYFTPEESLRLLGKPYAKERDAFFLQRVNRVRDEEEDLPAELKQITQLGLSPFDEYIEMLMHYKGRYYRRYFVDCLDSLLLKHRPGALLAQPRGGRSGAGSDNAARRFVLDARLLEVLLQVSLLRESGDGSGNLGTAPMRVDEFLALLRERYGLHIDQLPHSDGFFGAHLDDQAALRANSAAFLNRLREIGYYQDMSDAYLTQTITPRYTIGSGATTGAVIR</sequence>
<name>A0A1M7PY76_9ACTN</name>
<dbReference type="STRING" id="310782.SAMN05216499_12731"/>
<reference evidence="1 2" key="1">
    <citation type="submission" date="2016-11" db="EMBL/GenBank/DDBJ databases">
        <authorList>
            <person name="Jaros S."/>
            <person name="Januszkiewicz K."/>
            <person name="Wedrychowicz H."/>
        </authorList>
    </citation>
    <scope>NUCLEOTIDE SEQUENCE [LARGE SCALE GENOMIC DNA]</scope>
    <source>
        <strain evidence="1 2">CGMCC 4.2025</strain>
    </source>
</reference>
<gene>
    <name evidence="1" type="ORF">SAMN05216499_12731</name>
</gene>
<dbReference type="EMBL" id="FRBI01000027">
    <property type="protein sequence ID" value="SHN22700.1"/>
    <property type="molecule type" value="Genomic_DNA"/>
</dbReference>
<dbReference type="AlphaFoldDB" id="A0A1M7PY76"/>
<dbReference type="NCBIfam" id="NF047733">
    <property type="entry name" value="antiphage_MADS7"/>
    <property type="match status" value="1"/>
</dbReference>
<protein>
    <submittedName>
        <fullName evidence="1">Uncharacterized protein</fullName>
    </submittedName>
</protein>
<dbReference type="InterPro" id="IPR058120">
    <property type="entry name" value="MADS7"/>
</dbReference>
<evidence type="ECO:0000313" key="2">
    <source>
        <dbReference type="Proteomes" id="UP000184111"/>
    </source>
</evidence>
<dbReference type="Proteomes" id="UP000184111">
    <property type="component" value="Unassembled WGS sequence"/>
</dbReference>
<dbReference type="RefSeq" id="WP_073502026.1">
    <property type="nucleotide sequence ID" value="NZ_FRBI01000027.1"/>
</dbReference>
<dbReference type="OrthoDB" id="9808668at2"/>
<accession>A0A1M7PY76</accession>
<keyword evidence="2" id="KW-1185">Reference proteome</keyword>